<dbReference type="Proteomes" id="UP000812440">
    <property type="component" value="Chromosome 8_10"/>
</dbReference>
<keyword evidence="3 6" id="KW-1133">Transmembrane helix</keyword>
<evidence type="ECO:0000256" key="1">
    <source>
        <dbReference type="ARBA" id="ARBA00004370"/>
    </source>
</evidence>
<dbReference type="GO" id="GO:0016020">
    <property type="term" value="C:membrane"/>
    <property type="evidence" value="ECO:0007669"/>
    <property type="project" value="UniProtKB-SubCell"/>
</dbReference>
<feature type="region of interest" description="Disordered" evidence="5">
    <location>
        <begin position="148"/>
        <end position="176"/>
    </location>
</feature>
<dbReference type="AlphaFoldDB" id="A0A8T2JW02"/>
<evidence type="ECO:0000256" key="5">
    <source>
        <dbReference type="SAM" id="MobiDB-lite"/>
    </source>
</evidence>
<dbReference type="Pfam" id="PF13908">
    <property type="entry name" value="Shisa_N"/>
    <property type="match status" value="1"/>
</dbReference>
<reference evidence="9" key="1">
    <citation type="thesis" date="2020" institute="ProQuest LLC" country="789 East Eisenhower Parkway, Ann Arbor, MI, USA">
        <title>Comparative Genomics and Chromosome Evolution.</title>
        <authorList>
            <person name="Mudd A.B."/>
        </authorList>
    </citation>
    <scope>NUCLEOTIDE SEQUENCE</scope>
    <source>
        <strain evidence="9">Female2</strain>
        <tissue evidence="9">Blood</tissue>
    </source>
</reference>
<evidence type="ECO:0000256" key="6">
    <source>
        <dbReference type="SAM" id="Phobius"/>
    </source>
</evidence>
<sequence length="270" mass="28897">MCVLMLLALFSLLGSCCGQHGEYCHGWTDTYGIWRPGFHCPERYDPSDATFCCGSCGLKYCCSAVESRLDQALCPSEGSLDVLGDGGPSIELPPTVPTYFPFLLVGSMFVSFIVLGSLVGLCCCKCVKPNDETQPSGPLPIQSRLLDTELSTETSRHSSSSSNSVSRPPIGTRPPNLCSLGTENINMFMNMPSAFPVMACPPNAQFVHPGTAGPPFIQPPYINYAVPPEHAIIMTTAPYIDARSCYGQSATAFCSVTQHVDQTMCSGPPS</sequence>
<dbReference type="EMBL" id="JAACNH010000003">
    <property type="protein sequence ID" value="KAG8448128.1"/>
    <property type="molecule type" value="Genomic_DNA"/>
</dbReference>
<dbReference type="PANTHER" id="PTHR31395:SF18">
    <property type="entry name" value="PROTEIN SHISA-2 HOMOLOG PRECURSOR"/>
    <property type="match status" value="1"/>
</dbReference>
<comment type="subcellular location">
    <subcellularLocation>
        <location evidence="1">Membrane</location>
    </subcellularLocation>
</comment>
<proteinExistence type="predicted"/>
<keyword evidence="4 6" id="KW-0472">Membrane</keyword>
<feature type="chain" id="PRO_5035807605" description="Shisa N-terminal domain-containing protein" evidence="7">
    <location>
        <begin position="19"/>
        <end position="270"/>
    </location>
</feature>
<keyword evidence="2 6" id="KW-0812">Transmembrane</keyword>
<keyword evidence="7" id="KW-0732">Signal</keyword>
<dbReference type="OrthoDB" id="10025410at2759"/>
<evidence type="ECO:0000313" key="10">
    <source>
        <dbReference type="Proteomes" id="UP000812440"/>
    </source>
</evidence>
<evidence type="ECO:0000259" key="8">
    <source>
        <dbReference type="Pfam" id="PF13908"/>
    </source>
</evidence>
<accession>A0A8T2JW02</accession>
<keyword evidence="10" id="KW-1185">Reference proteome</keyword>
<evidence type="ECO:0000256" key="4">
    <source>
        <dbReference type="ARBA" id="ARBA00023136"/>
    </source>
</evidence>
<dbReference type="PANTHER" id="PTHR31395">
    <property type="entry name" value="SHISA"/>
    <property type="match status" value="1"/>
</dbReference>
<evidence type="ECO:0000256" key="2">
    <source>
        <dbReference type="ARBA" id="ARBA00022692"/>
    </source>
</evidence>
<dbReference type="InterPro" id="IPR026910">
    <property type="entry name" value="Shisa"/>
</dbReference>
<feature type="domain" description="Shisa N-terminal" evidence="8">
    <location>
        <begin position="21"/>
        <end position="75"/>
    </location>
</feature>
<feature type="transmembrane region" description="Helical" evidence="6">
    <location>
        <begin position="99"/>
        <end position="124"/>
    </location>
</feature>
<gene>
    <name evidence="9" type="ORF">GDO86_015285</name>
</gene>
<evidence type="ECO:0000313" key="9">
    <source>
        <dbReference type="EMBL" id="KAG8448128.1"/>
    </source>
</evidence>
<protein>
    <recommendedName>
        <fullName evidence="8">Shisa N-terminal domain-containing protein</fullName>
    </recommendedName>
</protein>
<evidence type="ECO:0000256" key="3">
    <source>
        <dbReference type="ARBA" id="ARBA00022989"/>
    </source>
</evidence>
<name>A0A8T2JW02_9PIPI</name>
<comment type="caution">
    <text evidence="9">The sequence shown here is derived from an EMBL/GenBank/DDBJ whole genome shotgun (WGS) entry which is preliminary data.</text>
</comment>
<dbReference type="InterPro" id="IPR053891">
    <property type="entry name" value="Shisa_N"/>
</dbReference>
<organism evidence="9 10">
    <name type="scientific">Hymenochirus boettgeri</name>
    <name type="common">Congo dwarf clawed frog</name>
    <dbReference type="NCBI Taxonomy" id="247094"/>
    <lineage>
        <taxon>Eukaryota</taxon>
        <taxon>Metazoa</taxon>
        <taxon>Chordata</taxon>
        <taxon>Craniata</taxon>
        <taxon>Vertebrata</taxon>
        <taxon>Euteleostomi</taxon>
        <taxon>Amphibia</taxon>
        <taxon>Batrachia</taxon>
        <taxon>Anura</taxon>
        <taxon>Pipoidea</taxon>
        <taxon>Pipidae</taxon>
        <taxon>Pipinae</taxon>
        <taxon>Hymenochirus</taxon>
    </lineage>
</organism>
<feature type="compositionally biased region" description="Low complexity" evidence="5">
    <location>
        <begin position="151"/>
        <end position="166"/>
    </location>
</feature>
<evidence type="ECO:0000256" key="7">
    <source>
        <dbReference type="SAM" id="SignalP"/>
    </source>
</evidence>
<feature type="signal peptide" evidence="7">
    <location>
        <begin position="1"/>
        <end position="18"/>
    </location>
</feature>